<comment type="similarity">
    <text evidence="1">Belongs to the IS21/IS1162 putative ATP-binding protein family.</text>
</comment>
<dbReference type="PANTHER" id="PTHR30050">
    <property type="entry name" value="CHROMOSOMAL REPLICATION INITIATOR PROTEIN DNAA"/>
    <property type="match status" value="1"/>
</dbReference>
<dbReference type="Pfam" id="PF01695">
    <property type="entry name" value="IstB_IS21"/>
    <property type="match status" value="1"/>
</dbReference>
<dbReference type="InterPro" id="IPR027417">
    <property type="entry name" value="P-loop_NTPase"/>
</dbReference>
<dbReference type="InterPro" id="IPR002611">
    <property type="entry name" value="IstB_ATP-bd"/>
</dbReference>
<comment type="caution">
    <text evidence="5">The sequence shown here is derived from an EMBL/GenBank/DDBJ whole genome shotgun (WGS) entry which is preliminary data.</text>
</comment>
<dbReference type="Proteomes" id="UP000295515">
    <property type="component" value="Unassembled WGS sequence"/>
</dbReference>
<evidence type="ECO:0000256" key="3">
    <source>
        <dbReference type="ARBA" id="ARBA00022840"/>
    </source>
</evidence>
<proteinExistence type="inferred from homology"/>
<dbReference type="GeneID" id="98916950"/>
<dbReference type="AlphaFoldDB" id="A0A4R3YFJ8"/>
<dbReference type="InterPro" id="IPR028350">
    <property type="entry name" value="DNAC/IstB-like"/>
</dbReference>
<dbReference type="InterPro" id="IPR003593">
    <property type="entry name" value="AAA+_ATPase"/>
</dbReference>
<organism evidence="5 6">
    <name type="scientific">Longibaculum muris</name>
    <dbReference type="NCBI Taxonomy" id="1796628"/>
    <lineage>
        <taxon>Bacteria</taxon>
        <taxon>Bacillati</taxon>
        <taxon>Bacillota</taxon>
        <taxon>Erysipelotrichia</taxon>
        <taxon>Erysipelotrichales</taxon>
        <taxon>Coprobacillaceae</taxon>
        <taxon>Longibaculum</taxon>
    </lineage>
</organism>
<gene>
    <name evidence="5" type="ORF">EDD60_1511</name>
</gene>
<evidence type="ECO:0000313" key="6">
    <source>
        <dbReference type="Proteomes" id="UP000295515"/>
    </source>
</evidence>
<keyword evidence="2" id="KW-0547">Nucleotide-binding</keyword>
<dbReference type="CDD" id="cd00009">
    <property type="entry name" value="AAA"/>
    <property type="match status" value="1"/>
</dbReference>
<dbReference type="SUPFAM" id="SSF52540">
    <property type="entry name" value="P-loop containing nucleoside triphosphate hydrolases"/>
    <property type="match status" value="1"/>
</dbReference>
<dbReference type="PANTHER" id="PTHR30050:SF4">
    <property type="entry name" value="ATP-BINDING PROTEIN RV3427C IN INSERTION SEQUENCE-RELATED"/>
    <property type="match status" value="1"/>
</dbReference>
<accession>A0A4R3YFJ8</accession>
<dbReference type="PIRSF" id="PIRSF003073">
    <property type="entry name" value="DNAC_TnpB_IstB"/>
    <property type="match status" value="1"/>
</dbReference>
<evidence type="ECO:0000259" key="4">
    <source>
        <dbReference type="SMART" id="SM00382"/>
    </source>
</evidence>
<dbReference type="Gene3D" id="3.40.50.300">
    <property type="entry name" value="P-loop containing nucleotide triphosphate hydrolases"/>
    <property type="match status" value="1"/>
</dbReference>
<protein>
    <submittedName>
        <fullName evidence="5">DNA replication protein DnaC</fullName>
    </submittedName>
</protein>
<dbReference type="SMART" id="SM00382">
    <property type="entry name" value="AAA"/>
    <property type="match status" value="1"/>
</dbReference>
<sequence length="258" mass="30106">MATNYNKLMNNLEMLKLDKIREYLDSYISLVNEGQKDIVDAFYELTSFEMDLRNERAMNACVKVANFPYIKTFEDFDFSYQPSINKDEIIDFRNLRFMEKKENILLIGTPGVGKTHLATSIGIEAAKNRNSTYFINCNDLVLQLKRAHLENRLETRLKFFAKYKLLIIDEVGFLPLDSESSNLLFQLITKRYEKHSTIITTNKSLSRWGEIFGDNVLANAILDRLIHHSHIINITGRSYRTKDKISMIEEDGQNNQNW</sequence>
<dbReference type="GO" id="GO:0006260">
    <property type="term" value="P:DNA replication"/>
    <property type="evidence" value="ECO:0007669"/>
    <property type="project" value="TreeGrafter"/>
</dbReference>
<name>A0A4R3YFJ8_9FIRM</name>
<evidence type="ECO:0000313" key="5">
    <source>
        <dbReference type="EMBL" id="TCV89694.1"/>
    </source>
</evidence>
<dbReference type="GO" id="GO:0005524">
    <property type="term" value="F:ATP binding"/>
    <property type="evidence" value="ECO:0007669"/>
    <property type="project" value="UniProtKB-KW"/>
</dbReference>
<dbReference type="RefSeq" id="WP_132226557.1">
    <property type="nucleotide sequence ID" value="NZ_DBGCPY010000077.1"/>
</dbReference>
<evidence type="ECO:0000256" key="2">
    <source>
        <dbReference type="ARBA" id="ARBA00022741"/>
    </source>
</evidence>
<feature type="domain" description="AAA+ ATPase" evidence="4">
    <location>
        <begin position="100"/>
        <end position="233"/>
    </location>
</feature>
<keyword evidence="3" id="KW-0067">ATP-binding</keyword>
<evidence type="ECO:0000256" key="1">
    <source>
        <dbReference type="ARBA" id="ARBA00008059"/>
    </source>
</evidence>
<dbReference type="EMBL" id="SMCQ01000051">
    <property type="protein sequence ID" value="TCV89694.1"/>
    <property type="molecule type" value="Genomic_DNA"/>
</dbReference>
<dbReference type="InterPro" id="IPR047661">
    <property type="entry name" value="IstB"/>
</dbReference>
<dbReference type="NCBIfam" id="NF038214">
    <property type="entry name" value="IS21_help_AAA"/>
    <property type="match status" value="1"/>
</dbReference>
<keyword evidence="6" id="KW-1185">Reference proteome</keyword>
<reference evidence="5 6" key="1">
    <citation type="submission" date="2019-03" db="EMBL/GenBank/DDBJ databases">
        <title>Genomic Encyclopedia of Type Strains, Phase IV (KMG-IV): sequencing the most valuable type-strain genomes for metagenomic binning, comparative biology and taxonomic classification.</title>
        <authorList>
            <person name="Goeker M."/>
        </authorList>
    </citation>
    <scope>NUCLEOTIDE SEQUENCE [LARGE SCALE GENOMIC DNA]</scope>
    <source>
        <strain evidence="5 6">DSM 29487</strain>
    </source>
</reference>